<proteinExistence type="predicted"/>
<dbReference type="PANTHER" id="PTHR33734">
    <property type="entry name" value="LYSM DOMAIN-CONTAINING GPI-ANCHORED PROTEIN 2"/>
    <property type="match status" value="1"/>
</dbReference>
<dbReference type="InterPro" id="IPR036779">
    <property type="entry name" value="LysM_dom_sf"/>
</dbReference>
<dbReference type="InterPro" id="IPR018392">
    <property type="entry name" value="LysM"/>
</dbReference>
<dbReference type="Proteomes" id="UP001329915">
    <property type="component" value="Chromosome"/>
</dbReference>
<accession>A0AAU0UKM8</accession>
<dbReference type="CDD" id="cd00118">
    <property type="entry name" value="LysM"/>
    <property type="match status" value="2"/>
</dbReference>
<dbReference type="AlphaFoldDB" id="A0AAU0UKM8"/>
<reference evidence="2 3" key="1">
    <citation type="submission" date="2023-04" db="EMBL/GenBank/DDBJ databases">
        <authorList>
            <person name="Hsu D."/>
        </authorList>
    </citation>
    <scope>NUCLEOTIDE SEQUENCE [LARGE SCALE GENOMIC DNA]</scope>
    <source>
        <strain evidence="2 3">MK1</strain>
    </source>
</reference>
<dbReference type="EMBL" id="CP121694">
    <property type="protein sequence ID" value="WRO21430.1"/>
    <property type="molecule type" value="Genomic_DNA"/>
</dbReference>
<dbReference type="PANTHER" id="PTHR33734:SF22">
    <property type="entry name" value="MEMBRANE-BOUND LYTIC MUREIN TRANSGLYCOSYLASE D"/>
    <property type="match status" value="1"/>
</dbReference>
<dbReference type="Gene3D" id="3.10.350.10">
    <property type="entry name" value="LysM domain"/>
    <property type="match status" value="2"/>
</dbReference>
<dbReference type="Pfam" id="PF01476">
    <property type="entry name" value="LysM"/>
    <property type="match status" value="2"/>
</dbReference>
<name>A0AAU0UKM8_9FIRM</name>
<dbReference type="PROSITE" id="PS51782">
    <property type="entry name" value="LYSM"/>
    <property type="match status" value="2"/>
</dbReference>
<dbReference type="KEGG" id="dbc:MFMK1_001238"/>
<protein>
    <submittedName>
        <fullName evidence="2">LysM domain-containing protein</fullName>
    </submittedName>
</protein>
<evidence type="ECO:0000313" key="3">
    <source>
        <dbReference type="Proteomes" id="UP001329915"/>
    </source>
</evidence>
<organism evidence="2 3">
    <name type="scientific">Metallumcola ferriviriculae</name>
    <dbReference type="NCBI Taxonomy" id="3039180"/>
    <lineage>
        <taxon>Bacteria</taxon>
        <taxon>Bacillati</taxon>
        <taxon>Bacillota</taxon>
        <taxon>Clostridia</taxon>
        <taxon>Neomoorellales</taxon>
        <taxon>Desulfitibacteraceae</taxon>
        <taxon>Metallumcola</taxon>
    </lineage>
</organism>
<sequence>MSTPCPSNRFWEIRPGDTLFLIALQIGTTEEILQQLNPTVDPRNLHVGGTLCLPPTGCPSGVFWVVAQGDTLFTIAQAIGTTVERLLELNPNIIPTNLQIGQAICLPD</sequence>
<dbReference type="RefSeq" id="WP_366924274.1">
    <property type="nucleotide sequence ID" value="NZ_CP121694.1"/>
</dbReference>
<gene>
    <name evidence="2" type="ORF">MFMK1_001238</name>
</gene>
<dbReference type="SUPFAM" id="SSF54106">
    <property type="entry name" value="LysM domain"/>
    <property type="match status" value="2"/>
</dbReference>
<evidence type="ECO:0000259" key="1">
    <source>
        <dbReference type="PROSITE" id="PS51782"/>
    </source>
</evidence>
<evidence type="ECO:0000313" key="2">
    <source>
        <dbReference type="EMBL" id="WRO21430.1"/>
    </source>
</evidence>
<feature type="domain" description="LysM" evidence="1">
    <location>
        <begin position="62"/>
        <end position="106"/>
    </location>
</feature>
<keyword evidence="3" id="KW-1185">Reference proteome</keyword>
<feature type="domain" description="LysM" evidence="1">
    <location>
        <begin position="9"/>
        <end position="53"/>
    </location>
</feature>
<dbReference type="SMART" id="SM00257">
    <property type="entry name" value="LysM"/>
    <property type="match status" value="2"/>
</dbReference>